<sequence length="341" mass="39664">MPVPPSSDRPEAASALLPASSLRADSDGHWKDALETWLQPCTALFWPEFHDLIDWRTAPVFMDKELRRIGGSLYRDRLYVDKLAQLHTRHGPVLLLMHTEIQARLERDFPQRMFRYYCRLEARYPKHDIVQFAIVTKSKNSRKIRYLEHRRAPLNGNFLTLFYAAPVIHLQDWAGQEKALQAQAGHNPFAMVLLAELEAAKRPTSARTRLHSKIRLVRRLYQLKYSETEIRQLFLFIDHVLRLPVAQELAFTQSLERLEQEENVAYISSVERVWLHRGLEQGIEQGREQGLSQALTAQLQQRFGCLPTDLQQQLDRASVEQLQRWLLSVMHAESPQAVFNS</sequence>
<proteinExistence type="predicted"/>
<evidence type="ECO:0008006" key="3">
    <source>
        <dbReference type="Google" id="ProtNLM"/>
    </source>
</evidence>
<evidence type="ECO:0000313" key="2">
    <source>
        <dbReference type="Proteomes" id="UP000292039"/>
    </source>
</evidence>
<name>A0A4V2F1K0_9BURK</name>
<gene>
    <name evidence="1" type="ORF">EV679_1166</name>
</gene>
<dbReference type="PANTHER" id="PTHR35586">
    <property type="entry name" value="SLL1691 PROTEIN"/>
    <property type="match status" value="1"/>
</dbReference>
<comment type="caution">
    <text evidence="1">The sequence shown here is derived from an EMBL/GenBank/DDBJ whole genome shotgun (WGS) entry which is preliminary data.</text>
</comment>
<evidence type="ECO:0000313" key="1">
    <source>
        <dbReference type="EMBL" id="RZS73957.1"/>
    </source>
</evidence>
<dbReference type="AlphaFoldDB" id="A0A4V2F1K0"/>
<dbReference type="PANTHER" id="PTHR35586:SF1">
    <property type="entry name" value="SLL1691 PROTEIN"/>
    <property type="match status" value="1"/>
</dbReference>
<dbReference type="EMBL" id="SGWZ01000001">
    <property type="protein sequence ID" value="RZS73957.1"/>
    <property type="molecule type" value="Genomic_DNA"/>
</dbReference>
<reference evidence="1 2" key="1">
    <citation type="submission" date="2019-02" db="EMBL/GenBank/DDBJ databases">
        <title>Genomic Encyclopedia of Type Strains, Phase IV (KMG-IV): sequencing the most valuable type-strain genomes for metagenomic binning, comparative biology and taxonomic classification.</title>
        <authorList>
            <person name="Goeker M."/>
        </authorList>
    </citation>
    <scope>NUCLEOTIDE SEQUENCE [LARGE SCALE GENOMIC DNA]</scope>
    <source>
        <strain evidence="1 2">DSM 16618</strain>
    </source>
</reference>
<protein>
    <recommendedName>
        <fullName evidence="3">DUF4351 domain-containing protein</fullName>
    </recommendedName>
</protein>
<organism evidence="1 2">
    <name type="scientific">Kerstersia gyiorum</name>
    <dbReference type="NCBI Taxonomy" id="206506"/>
    <lineage>
        <taxon>Bacteria</taxon>
        <taxon>Pseudomonadati</taxon>
        <taxon>Pseudomonadota</taxon>
        <taxon>Betaproteobacteria</taxon>
        <taxon>Burkholderiales</taxon>
        <taxon>Alcaligenaceae</taxon>
        <taxon>Kerstersia</taxon>
    </lineage>
</organism>
<accession>A0A4V2F1K0</accession>
<dbReference type="Proteomes" id="UP000292039">
    <property type="component" value="Unassembled WGS sequence"/>
</dbReference>